<evidence type="ECO:0000313" key="3">
    <source>
        <dbReference type="Proteomes" id="UP000482155"/>
    </source>
</evidence>
<organism evidence="2 3">
    <name type="scientific">Noviherbaspirillum galbum</name>
    <dbReference type="NCBI Taxonomy" id="2709383"/>
    <lineage>
        <taxon>Bacteria</taxon>
        <taxon>Pseudomonadati</taxon>
        <taxon>Pseudomonadota</taxon>
        <taxon>Betaproteobacteria</taxon>
        <taxon>Burkholderiales</taxon>
        <taxon>Oxalobacteraceae</taxon>
        <taxon>Noviherbaspirillum</taxon>
    </lineage>
</organism>
<feature type="transmembrane region" description="Helical" evidence="1">
    <location>
        <begin position="26"/>
        <end position="44"/>
    </location>
</feature>
<sequence length="48" mass="5194">MRFINTLPLPVASFLAEETGTSLMEFLLVGLLAIVVGTMLLLALEKCN</sequence>
<dbReference type="AlphaFoldDB" id="A0A6B3SJS1"/>
<keyword evidence="1" id="KW-1133">Transmembrane helix</keyword>
<gene>
    <name evidence="2" type="ORF">G3574_08105</name>
</gene>
<dbReference type="Proteomes" id="UP000482155">
    <property type="component" value="Unassembled WGS sequence"/>
</dbReference>
<dbReference type="RefSeq" id="WP_163961860.1">
    <property type="nucleotide sequence ID" value="NZ_JAAIVB010000026.1"/>
</dbReference>
<evidence type="ECO:0000256" key="1">
    <source>
        <dbReference type="SAM" id="Phobius"/>
    </source>
</evidence>
<evidence type="ECO:0000313" key="2">
    <source>
        <dbReference type="EMBL" id="NEX61037.1"/>
    </source>
</evidence>
<accession>A0A6B3SJS1</accession>
<proteinExistence type="predicted"/>
<keyword evidence="3" id="KW-1185">Reference proteome</keyword>
<reference evidence="2 3" key="1">
    <citation type="submission" date="2020-02" db="EMBL/GenBank/DDBJ databases">
        <authorList>
            <person name="Kim M.K."/>
        </authorList>
    </citation>
    <scope>NUCLEOTIDE SEQUENCE [LARGE SCALE GENOMIC DNA]</scope>
    <source>
        <strain evidence="2 3">17J57-3</strain>
    </source>
</reference>
<keyword evidence="1" id="KW-0812">Transmembrane</keyword>
<protein>
    <submittedName>
        <fullName evidence="2">Uncharacterized protein</fullName>
    </submittedName>
</protein>
<comment type="caution">
    <text evidence="2">The sequence shown here is derived from an EMBL/GenBank/DDBJ whole genome shotgun (WGS) entry which is preliminary data.</text>
</comment>
<dbReference type="EMBL" id="JAAIVB010000026">
    <property type="protein sequence ID" value="NEX61037.1"/>
    <property type="molecule type" value="Genomic_DNA"/>
</dbReference>
<name>A0A6B3SJS1_9BURK</name>
<keyword evidence="1" id="KW-0472">Membrane</keyword>